<keyword evidence="7" id="KW-1185">Reference proteome</keyword>
<evidence type="ECO:0000256" key="4">
    <source>
        <dbReference type="ARBA" id="ARBA00023242"/>
    </source>
</evidence>
<accession>A0A1R3RRW9</accession>
<dbReference type="SMART" id="SM00066">
    <property type="entry name" value="GAL4"/>
    <property type="match status" value="1"/>
</dbReference>
<dbReference type="STRING" id="602072.A0A1R3RRW9"/>
<dbReference type="OMA" id="KCPGYRP"/>
<evidence type="ECO:0000256" key="2">
    <source>
        <dbReference type="ARBA" id="ARBA00023125"/>
    </source>
</evidence>
<evidence type="ECO:0000313" key="7">
    <source>
        <dbReference type="Proteomes" id="UP000188318"/>
    </source>
</evidence>
<keyword evidence="3" id="KW-0804">Transcription</keyword>
<dbReference type="Pfam" id="PF00172">
    <property type="entry name" value="Zn_clus"/>
    <property type="match status" value="1"/>
</dbReference>
<dbReference type="GO" id="GO:0009893">
    <property type="term" value="P:positive regulation of metabolic process"/>
    <property type="evidence" value="ECO:0007669"/>
    <property type="project" value="UniProtKB-ARBA"/>
</dbReference>
<evidence type="ECO:0000259" key="5">
    <source>
        <dbReference type="PROSITE" id="PS50048"/>
    </source>
</evidence>
<dbReference type="EMBL" id="KV907497">
    <property type="protein sequence ID" value="OOF97233.1"/>
    <property type="molecule type" value="Genomic_DNA"/>
</dbReference>
<dbReference type="GO" id="GO:0003677">
    <property type="term" value="F:DNA binding"/>
    <property type="evidence" value="ECO:0007669"/>
    <property type="project" value="UniProtKB-KW"/>
</dbReference>
<sequence>MGGIPFRSTGCNTCRRRKVKCDEAKPECNRCTKNGHVCTGYERKRVFIHKSPEAIEEGGLKLVRRPKSTPGKITDRQLTQVEPELPRLNLNAAVRSQLLTSFIETFLPTSRNLRDGTGLNILESLPGLCGNSPLLDRAVISLSSAFLAKQHKDDRLLWYSTKLYSTSMEVMHGRIGSGKGLGQDVLYTTVIFQLYELIHSSPPGFMAWIAHVQGSNAIIDQCASQKEETVAEKLFQRQLKFVTGSAELEPIDELTDILAECSTLIEQVDGFIEQALEGPQGDKKTGEKLLRSCLSLEEKLHRACLKMQAKLGTPSTFPHGAPLREDFRAYLATGLFSDAFHFASLPCAESHLVYWATLILLYPLVDQLLDVTPSPSCATHFQTNKVSSLSSGVATDFTALAEHYADQVCRSVMYCTQPDMKTLGAQHLLAPLSQCAQFFQVQGLTQKYKWCQGVFMLLDTLGLGIAPLLKDMIWPQYRSAQSRRSLSPVEEVS</sequence>
<evidence type="ECO:0000256" key="1">
    <source>
        <dbReference type="ARBA" id="ARBA00023015"/>
    </source>
</evidence>
<keyword evidence="1" id="KW-0805">Transcription regulation</keyword>
<dbReference type="InterPro" id="IPR053178">
    <property type="entry name" value="Osmoadaptation_assoc"/>
</dbReference>
<dbReference type="Gene3D" id="4.10.240.10">
    <property type="entry name" value="Zn(2)-C6 fungal-type DNA-binding domain"/>
    <property type="match status" value="1"/>
</dbReference>
<reference evidence="7" key="1">
    <citation type="journal article" date="2017" name="Genome Biol.">
        <title>Comparative genomics reveals high biological diversity and specific adaptations in the industrially and medically important fungal genus Aspergillus.</title>
        <authorList>
            <person name="de Vries R.P."/>
            <person name="Riley R."/>
            <person name="Wiebenga A."/>
            <person name="Aguilar-Osorio G."/>
            <person name="Amillis S."/>
            <person name="Uchima C.A."/>
            <person name="Anderluh G."/>
            <person name="Asadollahi M."/>
            <person name="Askin M."/>
            <person name="Barry K."/>
            <person name="Battaglia E."/>
            <person name="Bayram O."/>
            <person name="Benocci T."/>
            <person name="Braus-Stromeyer S.A."/>
            <person name="Caldana C."/>
            <person name="Canovas D."/>
            <person name="Cerqueira G.C."/>
            <person name="Chen F."/>
            <person name="Chen W."/>
            <person name="Choi C."/>
            <person name="Clum A."/>
            <person name="Dos Santos R.A."/>
            <person name="Damasio A.R."/>
            <person name="Diallinas G."/>
            <person name="Emri T."/>
            <person name="Fekete E."/>
            <person name="Flipphi M."/>
            <person name="Freyberg S."/>
            <person name="Gallo A."/>
            <person name="Gournas C."/>
            <person name="Habgood R."/>
            <person name="Hainaut M."/>
            <person name="Harispe M.L."/>
            <person name="Henrissat B."/>
            <person name="Hilden K.S."/>
            <person name="Hope R."/>
            <person name="Hossain A."/>
            <person name="Karabika E."/>
            <person name="Karaffa L."/>
            <person name="Karanyi Z."/>
            <person name="Krasevec N."/>
            <person name="Kuo A."/>
            <person name="Kusch H."/>
            <person name="LaButti K."/>
            <person name="Lagendijk E.L."/>
            <person name="Lapidus A."/>
            <person name="Levasseur A."/>
            <person name="Lindquist E."/>
            <person name="Lipzen A."/>
            <person name="Logrieco A.F."/>
            <person name="MacCabe A."/>
            <person name="Maekelae M.R."/>
            <person name="Malavazi I."/>
            <person name="Melin P."/>
            <person name="Meyer V."/>
            <person name="Mielnichuk N."/>
            <person name="Miskei M."/>
            <person name="Molnar A.P."/>
            <person name="Mule G."/>
            <person name="Ngan C.Y."/>
            <person name="Orejas M."/>
            <person name="Orosz E."/>
            <person name="Ouedraogo J.P."/>
            <person name="Overkamp K.M."/>
            <person name="Park H.-S."/>
            <person name="Perrone G."/>
            <person name="Piumi F."/>
            <person name="Punt P.J."/>
            <person name="Ram A.F."/>
            <person name="Ramon A."/>
            <person name="Rauscher S."/>
            <person name="Record E."/>
            <person name="Riano-Pachon D.M."/>
            <person name="Robert V."/>
            <person name="Roehrig J."/>
            <person name="Ruller R."/>
            <person name="Salamov A."/>
            <person name="Salih N.S."/>
            <person name="Samson R.A."/>
            <person name="Sandor E."/>
            <person name="Sanguinetti M."/>
            <person name="Schuetze T."/>
            <person name="Sepcic K."/>
            <person name="Shelest E."/>
            <person name="Sherlock G."/>
            <person name="Sophianopoulou V."/>
            <person name="Squina F.M."/>
            <person name="Sun H."/>
            <person name="Susca A."/>
            <person name="Todd R.B."/>
            <person name="Tsang A."/>
            <person name="Unkles S.E."/>
            <person name="van de Wiele N."/>
            <person name="van Rossen-Uffink D."/>
            <person name="Oliveira J.V."/>
            <person name="Vesth T.C."/>
            <person name="Visser J."/>
            <person name="Yu J.-H."/>
            <person name="Zhou M."/>
            <person name="Andersen M.R."/>
            <person name="Archer D.B."/>
            <person name="Baker S.E."/>
            <person name="Benoit I."/>
            <person name="Brakhage A.A."/>
            <person name="Braus G.H."/>
            <person name="Fischer R."/>
            <person name="Frisvad J.C."/>
            <person name="Goldman G.H."/>
            <person name="Houbraken J."/>
            <person name="Oakley B."/>
            <person name="Pocsi I."/>
            <person name="Scazzocchio C."/>
            <person name="Seiboth B."/>
            <person name="vanKuyk P.A."/>
            <person name="Wortman J."/>
            <person name="Dyer P.S."/>
            <person name="Grigoriev I.V."/>
        </authorList>
    </citation>
    <scope>NUCLEOTIDE SEQUENCE [LARGE SCALE GENOMIC DNA]</scope>
    <source>
        <strain evidence="7">ITEM 5010</strain>
    </source>
</reference>
<dbReference type="VEuPathDB" id="FungiDB:ASPCADRAFT_143494"/>
<dbReference type="PROSITE" id="PS50048">
    <property type="entry name" value="ZN2_CY6_FUNGAL_2"/>
    <property type="match status" value="1"/>
</dbReference>
<proteinExistence type="predicted"/>
<dbReference type="PANTHER" id="PTHR38111:SF11">
    <property type="entry name" value="TRANSCRIPTION FACTOR DOMAIN-CONTAINING PROTEIN-RELATED"/>
    <property type="match status" value="1"/>
</dbReference>
<dbReference type="InterPro" id="IPR001138">
    <property type="entry name" value="Zn2Cys6_DnaBD"/>
</dbReference>
<evidence type="ECO:0000313" key="6">
    <source>
        <dbReference type="EMBL" id="OOF97233.1"/>
    </source>
</evidence>
<dbReference type="InterPro" id="IPR036864">
    <property type="entry name" value="Zn2-C6_fun-type_DNA-bd_sf"/>
</dbReference>
<gene>
    <name evidence="6" type="ORF">ASPCADRAFT_143494</name>
</gene>
<dbReference type="CDD" id="cd00067">
    <property type="entry name" value="GAL4"/>
    <property type="match status" value="1"/>
</dbReference>
<dbReference type="PANTHER" id="PTHR38111">
    <property type="entry name" value="ZN(2)-C6 FUNGAL-TYPE DOMAIN-CONTAINING PROTEIN-RELATED"/>
    <property type="match status" value="1"/>
</dbReference>
<dbReference type="GO" id="GO:0008270">
    <property type="term" value="F:zinc ion binding"/>
    <property type="evidence" value="ECO:0007669"/>
    <property type="project" value="InterPro"/>
</dbReference>
<dbReference type="SUPFAM" id="SSF57701">
    <property type="entry name" value="Zn2/Cys6 DNA-binding domain"/>
    <property type="match status" value="1"/>
</dbReference>
<dbReference type="GO" id="GO:0000981">
    <property type="term" value="F:DNA-binding transcription factor activity, RNA polymerase II-specific"/>
    <property type="evidence" value="ECO:0007669"/>
    <property type="project" value="InterPro"/>
</dbReference>
<feature type="domain" description="Zn(2)-C6 fungal-type" evidence="5">
    <location>
        <begin position="10"/>
        <end position="39"/>
    </location>
</feature>
<dbReference type="OrthoDB" id="4491390at2759"/>
<dbReference type="PROSITE" id="PS00463">
    <property type="entry name" value="ZN2_CY6_FUNGAL_1"/>
    <property type="match status" value="1"/>
</dbReference>
<evidence type="ECO:0000256" key="3">
    <source>
        <dbReference type="ARBA" id="ARBA00023163"/>
    </source>
</evidence>
<keyword evidence="4" id="KW-0539">Nucleus</keyword>
<name>A0A1R3RRW9_ASPC5</name>
<keyword evidence="2" id="KW-0238">DNA-binding</keyword>
<protein>
    <recommendedName>
        <fullName evidence="5">Zn(2)-C6 fungal-type domain-containing protein</fullName>
    </recommendedName>
</protein>
<organism evidence="6 7">
    <name type="scientific">Aspergillus carbonarius (strain ITEM 5010)</name>
    <dbReference type="NCBI Taxonomy" id="602072"/>
    <lineage>
        <taxon>Eukaryota</taxon>
        <taxon>Fungi</taxon>
        <taxon>Dikarya</taxon>
        <taxon>Ascomycota</taxon>
        <taxon>Pezizomycotina</taxon>
        <taxon>Eurotiomycetes</taxon>
        <taxon>Eurotiomycetidae</taxon>
        <taxon>Eurotiales</taxon>
        <taxon>Aspergillaceae</taxon>
        <taxon>Aspergillus</taxon>
        <taxon>Aspergillus subgen. Circumdati</taxon>
    </lineage>
</organism>
<dbReference type="AlphaFoldDB" id="A0A1R3RRW9"/>
<dbReference type="Proteomes" id="UP000188318">
    <property type="component" value="Unassembled WGS sequence"/>
</dbReference>